<dbReference type="SUPFAM" id="SSF69593">
    <property type="entry name" value="Glycerol-3-phosphate (1)-acyltransferase"/>
    <property type="match status" value="1"/>
</dbReference>
<keyword evidence="1 5" id="KW-0808">Transferase</keyword>
<feature type="domain" description="Phospholipid/glycerol acyltransferase" evidence="4">
    <location>
        <begin position="195"/>
        <end position="308"/>
    </location>
</feature>
<feature type="transmembrane region" description="Helical" evidence="3">
    <location>
        <begin position="224"/>
        <end position="243"/>
    </location>
</feature>
<evidence type="ECO:0000313" key="5">
    <source>
        <dbReference type="EMBL" id="KMZ69239.1"/>
    </source>
</evidence>
<dbReference type="Pfam" id="PF01553">
    <property type="entry name" value="Acyltransferase"/>
    <property type="match status" value="1"/>
</dbReference>
<proteinExistence type="predicted"/>
<keyword evidence="3" id="KW-1133">Transmembrane helix</keyword>
<feature type="transmembrane region" description="Helical" evidence="3">
    <location>
        <begin position="127"/>
        <end position="154"/>
    </location>
</feature>
<dbReference type="SMART" id="SM00563">
    <property type="entry name" value="PlsC"/>
    <property type="match status" value="1"/>
</dbReference>
<keyword evidence="3" id="KW-0812">Transmembrane</keyword>
<keyword evidence="6" id="KW-1185">Reference proteome</keyword>
<dbReference type="CDD" id="cd07989">
    <property type="entry name" value="LPLAT_AGPAT-like"/>
    <property type="match status" value="1"/>
</dbReference>
<keyword evidence="2 5" id="KW-0012">Acyltransferase</keyword>
<name>A0A0K9PJV4_ZOSMR</name>
<dbReference type="STRING" id="29655.A0A0K9PJV4"/>
<dbReference type="OrthoDB" id="417078at2759"/>
<reference evidence="6" key="1">
    <citation type="journal article" date="2016" name="Nature">
        <title>The genome of the seagrass Zostera marina reveals angiosperm adaptation to the sea.</title>
        <authorList>
            <person name="Olsen J.L."/>
            <person name="Rouze P."/>
            <person name="Verhelst B."/>
            <person name="Lin Y.-C."/>
            <person name="Bayer T."/>
            <person name="Collen J."/>
            <person name="Dattolo E."/>
            <person name="De Paoli E."/>
            <person name="Dittami S."/>
            <person name="Maumus F."/>
            <person name="Michel G."/>
            <person name="Kersting A."/>
            <person name="Lauritano C."/>
            <person name="Lohaus R."/>
            <person name="Toepel M."/>
            <person name="Tonon T."/>
            <person name="Vanneste K."/>
            <person name="Amirebrahimi M."/>
            <person name="Brakel J."/>
            <person name="Bostroem C."/>
            <person name="Chovatia M."/>
            <person name="Grimwood J."/>
            <person name="Jenkins J.W."/>
            <person name="Jueterbock A."/>
            <person name="Mraz A."/>
            <person name="Stam W.T."/>
            <person name="Tice H."/>
            <person name="Bornberg-Bauer E."/>
            <person name="Green P.J."/>
            <person name="Pearson G.A."/>
            <person name="Procaccini G."/>
            <person name="Duarte C.M."/>
            <person name="Schmutz J."/>
            <person name="Reusch T.B.H."/>
            <person name="Van de Peer Y."/>
        </authorList>
    </citation>
    <scope>NUCLEOTIDE SEQUENCE [LARGE SCALE GENOMIC DNA]</scope>
    <source>
        <strain evidence="6">cv. Finnish</strain>
    </source>
</reference>
<comment type="caution">
    <text evidence="5">The sequence shown here is derived from an EMBL/GenBank/DDBJ whole genome shotgun (WGS) entry which is preliminary data.</text>
</comment>
<gene>
    <name evidence="5" type="ORF">ZOSMA_21G00930</name>
</gene>
<keyword evidence="3" id="KW-0472">Membrane</keyword>
<evidence type="ECO:0000313" key="6">
    <source>
        <dbReference type="Proteomes" id="UP000036987"/>
    </source>
</evidence>
<dbReference type="AlphaFoldDB" id="A0A0K9PJV4"/>
<organism evidence="5 6">
    <name type="scientific">Zostera marina</name>
    <name type="common">Eelgrass</name>
    <dbReference type="NCBI Taxonomy" id="29655"/>
    <lineage>
        <taxon>Eukaryota</taxon>
        <taxon>Viridiplantae</taxon>
        <taxon>Streptophyta</taxon>
        <taxon>Embryophyta</taxon>
        <taxon>Tracheophyta</taxon>
        <taxon>Spermatophyta</taxon>
        <taxon>Magnoliopsida</taxon>
        <taxon>Liliopsida</taxon>
        <taxon>Zosteraceae</taxon>
        <taxon>Zostera</taxon>
    </lineage>
</organism>
<evidence type="ECO:0000259" key="4">
    <source>
        <dbReference type="SMART" id="SM00563"/>
    </source>
</evidence>
<dbReference type="PANTHER" id="PTHR10434">
    <property type="entry name" value="1-ACYL-SN-GLYCEROL-3-PHOSPHATE ACYLTRANSFERASE"/>
    <property type="match status" value="1"/>
</dbReference>
<dbReference type="OMA" id="FWASAST"/>
<accession>A0A0K9PJV4</accession>
<dbReference type="GO" id="GO:0003841">
    <property type="term" value="F:1-acylglycerol-3-phosphate O-acyltransferase activity"/>
    <property type="evidence" value="ECO:0000318"/>
    <property type="project" value="GO_Central"/>
</dbReference>
<evidence type="ECO:0000256" key="1">
    <source>
        <dbReference type="ARBA" id="ARBA00022679"/>
    </source>
</evidence>
<dbReference type="PANTHER" id="PTHR10434:SF60">
    <property type="entry name" value="1-ACYL-SN-GLYCEROL-3-PHOSPHATE ACYLTRANSFERASE LPAT1, CHLOROPLASTIC"/>
    <property type="match status" value="1"/>
</dbReference>
<sequence>MNSNFTTCVKHHASFLSPPSFAPPIKCRATSGGRPSSINHVHKISCPFLRAPVVVSELGVRYSLNELRHMIHLSSSPKRKSVVKRNTSFRSEFSAEAGFHDGSSSSASSSFTQTEFVLGSKTRTRGFVFYILSIVVAIPLFVAMVVVHPFVILFDRYRRNAHHFIAKLWSDIIIYPFYHTEFEGLENLPSNDTSVVYVSNHQSFLDIYTLLTLGRNFKFISKRAIFFLPIGGWAMNLMGLIPLRRMDGRSQLDCLKRCIKFVEKGASVFFFPEGTRSKDGKLGTFKKGAFSVATKTGVPVVPITILGTGKLMPAGKEHSLNMGSVKVVIHKPIEGSDANQLCTDARDAIARTLLTHGSD</sequence>
<dbReference type="EMBL" id="LFYR01000785">
    <property type="protein sequence ID" value="KMZ69239.1"/>
    <property type="molecule type" value="Genomic_DNA"/>
</dbReference>
<protein>
    <submittedName>
        <fullName evidence="5">1-acyl-sn-glycerol-3-phosphate acyltransferase</fullName>
    </submittedName>
</protein>
<evidence type="ECO:0000256" key="2">
    <source>
        <dbReference type="ARBA" id="ARBA00023315"/>
    </source>
</evidence>
<evidence type="ECO:0000256" key="3">
    <source>
        <dbReference type="SAM" id="Phobius"/>
    </source>
</evidence>
<dbReference type="GO" id="GO:0006654">
    <property type="term" value="P:phosphatidic acid biosynthetic process"/>
    <property type="evidence" value="ECO:0000318"/>
    <property type="project" value="GO_Central"/>
</dbReference>
<dbReference type="InterPro" id="IPR002123">
    <property type="entry name" value="Plipid/glycerol_acylTrfase"/>
</dbReference>
<dbReference type="Proteomes" id="UP000036987">
    <property type="component" value="Unassembled WGS sequence"/>
</dbReference>